<keyword evidence="2" id="KW-1185">Reference proteome</keyword>
<sequence>MNVAAVLLVNDLSTSIRVCICFEMVDMLISAKRSFDIDDVVDCTSWIGDSKLSHQAKKAVELRGNEIEIVEIGVNGEVNRRAEKEKKKKTVKQVKQEKKKRKRDNKDNKEESCINEKENEARRKSREEKELPKPGQLLARIRHFCSKRACSLGVGRKASYALSRPDIETISTKSESKTARIASWFHIGRRYEAAKEYRKRSNEEALIEAELGKAYIGLNRTAREAFESGEGIRRVRSSSSLRS</sequence>
<organism evidence="2 3">
    <name type="scientific">Parascaris equorum</name>
    <name type="common">Equine roundworm</name>
    <dbReference type="NCBI Taxonomy" id="6256"/>
    <lineage>
        <taxon>Eukaryota</taxon>
        <taxon>Metazoa</taxon>
        <taxon>Ecdysozoa</taxon>
        <taxon>Nematoda</taxon>
        <taxon>Chromadorea</taxon>
        <taxon>Rhabditida</taxon>
        <taxon>Spirurina</taxon>
        <taxon>Ascaridomorpha</taxon>
        <taxon>Ascaridoidea</taxon>
        <taxon>Ascarididae</taxon>
        <taxon>Parascaris</taxon>
    </lineage>
</organism>
<feature type="compositionally biased region" description="Basic and acidic residues" evidence="1">
    <location>
        <begin position="104"/>
        <end position="132"/>
    </location>
</feature>
<evidence type="ECO:0000313" key="2">
    <source>
        <dbReference type="Proteomes" id="UP000887564"/>
    </source>
</evidence>
<evidence type="ECO:0000313" key="3">
    <source>
        <dbReference type="WBParaSite" id="PEQ_0000986901-mRNA-1"/>
    </source>
</evidence>
<proteinExistence type="predicted"/>
<protein>
    <submittedName>
        <fullName evidence="3">Uncharacterized protein</fullName>
    </submittedName>
</protein>
<dbReference type="WBParaSite" id="PEQ_0000986901-mRNA-1">
    <property type="protein sequence ID" value="PEQ_0000986901-mRNA-1"/>
    <property type="gene ID" value="PEQ_0000986901"/>
</dbReference>
<evidence type="ECO:0000256" key="1">
    <source>
        <dbReference type="SAM" id="MobiDB-lite"/>
    </source>
</evidence>
<dbReference type="Proteomes" id="UP000887564">
    <property type="component" value="Unplaced"/>
</dbReference>
<dbReference type="AlphaFoldDB" id="A0A914RYB5"/>
<feature type="compositionally biased region" description="Basic residues" evidence="1">
    <location>
        <begin position="86"/>
        <end position="103"/>
    </location>
</feature>
<reference evidence="3" key="1">
    <citation type="submission" date="2022-11" db="UniProtKB">
        <authorList>
            <consortium name="WormBaseParasite"/>
        </authorList>
    </citation>
    <scope>IDENTIFICATION</scope>
</reference>
<name>A0A914RYB5_PAREQ</name>
<feature type="region of interest" description="Disordered" evidence="1">
    <location>
        <begin position="81"/>
        <end position="133"/>
    </location>
</feature>
<accession>A0A914RYB5</accession>